<feature type="compositionally biased region" description="Pro residues" evidence="1">
    <location>
        <begin position="98"/>
        <end position="109"/>
    </location>
</feature>
<protein>
    <submittedName>
        <fullName evidence="2">Uncharacterized protein</fullName>
    </submittedName>
</protein>
<dbReference type="Proteomes" id="UP000006791">
    <property type="component" value="Chromosome 1"/>
</dbReference>
<evidence type="ECO:0000313" key="3">
    <source>
        <dbReference type="Proteomes" id="UP000006791"/>
    </source>
</evidence>
<dbReference type="HOGENOM" id="CLU_996365_0_0_0"/>
<proteinExistence type="predicted"/>
<dbReference type="RefSeq" id="WP_014099898.1">
    <property type="nucleotide sequence ID" value="NC_016024.1"/>
</dbReference>
<gene>
    <name evidence="2" type="ordered locus">Cabther_A1410</name>
</gene>
<evidence type="ECO:0000256" key="1">
    <source>
        <dbReference type="SAM" id="MobiDB-lite"/>
    </source>
</evidence>
<dbReference type="AlphaFoldDB" id="G2LG48"/>
<organism evidence="2 3">
    <name type="scientific">Chloracidobacterium thermophilum (strain B)</name>
    <dbReference type="NCBI Taxonomy" id="981222"/>
    <lineage>
        <taxon>Bacteria</taxon>
        <taxon>Pseudomonadati</taxon>
        <taxon>Acidobacteriota</taxon>
        <taxon>Terriglobia</taxon>
        <taxon>Terriglobales</taxon>
        <taxon>Acidobacteriaceae</taxon>
        <taxon>Chloracidobacterium</taxon>
    </lineage>
</organism>
<dbReference type="EMBL" id="CP002514">
    <property type="protein sequence ID" value="AEP12161.1"/>
    <property type="molecule type" value="Genomic_DNA"/>
</dbReference>
<dbReference type="STRING" id="981222.Cabther_A1410"/>
<feature type="compositionally biased region" description="Polar residues" evidence="1">
    <location>
        <begin position="152"/>
        <end position="164"/>
    </location>
</feature>
<feature type="region of interest" description="Disordered" evidence="1">
    <location>
        <begin position="138"/>
        <end position="169"/>
    </location>
</feature>
<keyword evidence="3" id="KW-1185">Reference proteome</keyword>
<feature type="region of interest" description="Disordered" evidence="1">
    <location>
        <begin position="79"/>
        <end position="121"/>
    </location>
</feature>
<accession>G2LG48</accession>
<name>G2LG48_CHLTF</name>
<reference evidence="2 3" key="1">
    <citation type="journal article" date="2012" name="Environ. Microbiol.">
        <title>Complete genome of Candidatus Chloracidobacterium thermophilum, a chlorophyll-based photoheterotroph belonging to the phylum Acidobacteria.</title>
        <authorList>
            <person name="Garcia Costas A.M."/>
            <person name="Liu Z."/>
            <person name="Tomsho L.P."/>
            <person name="Schuster S.C."/>
            <person name="Ward D.M."/>
            <person name="Bryant D.A."/>
        </authorList>
    </citation>
    <scope>NUCLEOTIDE SEQUENCE [LARGE SCALE GENOMIC DNA]</scope>
    <source>
        <strain evidence="2 3">B</strain>
    </source>
</reference>
<evidence type="ECO:0000313" key="2">
    <source>
        <dbReference type="EMBL" id="AEP12161.1"/>
    </source>
</evidence>
<dbReference type="OrthoDB" id="9911739at2"/>
<feature type="compositionally biased region" description="Low complexity" evidence="1">
    <location>
        <begin position="110"/>
        <end position="119"/>
    </location>
</feature>
<sequence>MTRWVAATVVWLGMALWSGVALAADYVLVLRDGKRLEVRDEYRIVNEVAIFTTSDGRRISIALANIDIAATERVNGQRDGAFRAQARPPRPIGANGHPIPPVAATPPSPTTSKPASTTAQKPVRTLTNADFGGTLRHAAARPRQSAPVPNTAERTTGSVSSSPDPNLARANDEAYWRGRARSLLIEIYTQQEIIRSLSSQAQGLQRRIDQQGTTFLLGRDAFGNRVLVPQEVMTAEKRELINVNERIRDAQARLTGLYVQYTVLQEEARRLGVPPGWLR</sequence>
<dbReference type="KEGG" id="ctm:Cabther_A1410"/>